<keyword evidence="3" id="KW-1185">Reference proteome</keyword>
<sequence length="227" mass="24662">MTGIILLPPPRRLTGMSVEEALLSRRSIREFKGEAVRLVDLALILWATYGVNDPAEGLLTTPSAGATYPLRVYLVAGEKGVVDGEAYLEAGVYRYEPRRHVLVHVRSGDVRGELSRAALMQEYVAGAPVSIVLTAVYDETVKVYGRRGRERYVPMEAGHACENTYLMATALGYGAVAVGAFRDEDVLKAIGAGKGETPLYVVPIGVPVSRRVTGFDGLAEYFERARS</sequence>
<organism evidence="2 3">
    <name type="scientific">Desulfurococcus mucosus (strain ATCC 35584 / DSM 2162 / JCM 9187 / O7/1)</name>
    <dbReference type="NCBI Taxonomy" id="765177"/>
    <lineage>
        <taxon>Archaea</taxon>
        <taxon>Thermoproteota</taxon>
        <taxon>Thermoprotei</taxon>
        <taxon>Desulfurococcales</taxon>
        <taxon>Desulfurococcaceae</taxon>
        <taxon>Desulfurococcus</taxon>
    </lineage>
</organism>
<proteinExistence type="predicted"/>
<dbReference type="STRING" id="765177.Desmu_0561"/>
<dbReference type="AlphaFoldDB" id="E8R8P4"/>
<reference evidence="3" key="1">
    <citation type="submission" date="2010-11" db="EMBL/GenBank/DDBJ databases">
        <title>The complete genome of Desulfurococcus mucosus DSM 2162.</title>
        <authorList>
            <consortium name="US DOE Joint Genome Institute (JGI-PGF)"/>
            <person name="Lucas S."/>
            <person name="Copeland A."/>
            <person name="Lapidus A."/>
            <person name="Bruce D."/>
            <person name="Goodwin L."/>
            <person name="Pitluck S."/>
            <person name="Kyrpides N."/>
            <person name="Mavromatis K."/>
            <person name="Pagani I."/>
            <person name="Ivanova N."/>
            <person name="Ovchinnikova G."/>
            <person name="Chertkov O."/>
            <person name="Held B."/>
            <person name="Brettin T."/>
            <person name="Detter J.C."/>
            <person name="Tapia R."/>
            <person name="Han C."/>
            <person name="Land M."/>
            <person name="Hauser L."/>
            <person name="Markowitz V."/>
            <person name="Cheng J.-F."/>
            <person name="Hugenholtz P."/>
            <person name="Woyke T."/>
            <person name="Wu D."/>
            <person name="Wirth R."/>
            <person name="Bilek Y."/>
            <person name="Hader T."/>
            <person name="Klenk H.-P."/>
            <person name="Eisen J.A."/>
        </authorList>
    </citation>
    <scope>NUCLEOTIDE SEQUENCE [LARGE SCALE GENOMIC DNA]</scope>
    <source>
        <strain evidence="3">ATCC 35584 / DSM 2162 / JCM 9187 / O7/1</strain>
    </source>
</reference>
<evidence type="ECO:0000259" key="1">
    <source>
        <dbReference type="Pfam" id="PF00881"/>
    </source>
</evidence>
<feature type="domain" description="Nitroreductase" evidence="1">
    <location>
        <begin position="23"/>
        <end position="205"/>
    </location>
</feature>
<dbReference type="KEGG" id="dmu:Desmu_0561"/>
<gene>
    <name evidence="2" type="ordered locus">Desmu_0561</name>
</gene>
<dbReference type="eggNOG" id="arCOG00288">
    <property type="taxonomic scope" value="Archaea"/>
</dbReference>
<evidence type="ECO:0000313" key="2">
    <source>
        <dbReference type="EMBL" id="ADV64870.1"/>
    </source>
</evidence>
<dbReference type="PANTHER" id="PTHR43745:SF2">
    <property type="entry name" value="NITROREDUCTASE MJ1384-RELATED"/>
    <property type="match status" value="1"/>
</dbReference>
<accession>E8R8P4</accession>
<reference evidence="2 3" key="2">
    <citation type="journal article" date="2011" name="Stand. Genomic Sci.">
        <title>Complete genome sequence of Desulfurococcus mucosus type strain (O7/1).</title>
        <authorList>
            <person name="Wirth R."/>
            <person name="Chertkov O."/>
            <person name="Held B."/>
            <person name="Lapidus A."/>
            <person name="Nolan M."/>
            <person name="Lucas S."/>
            <person name="Hammon N."/>
            <person name="Deshpande S."/>
            <person name="Cheng J.F."/>
            <person name="Tapia R."/>
            <person name="Han C."/>
            <person name="Goodwin L."/>
            <person name="Pitluck S."/>
            <person name="Liolios K."/>
            <person name="Ioanna P."/>
            <person name="Ivanova N."/>
            <person name="Mavromatis K."/>
            <person name="Mikhailova N."/>
            <person name="Pati A."/>
            <person name="Chen A."/>
            <person name="Palaniappan K."/>
            <person name="Land M."/>
            <person name="Hauser L."/>
            <person name="Chang Y.J."/>
            <person name="Jeffries C.D."/>
            <person name="Bilek Y."/>
            <person name="Hader T."/>
            <person name="Rohde M."/>
            <person name="Spring S."/>
            <person name="Sikorski J."/>
            <person name="Goker M."/>
            <person name="Woyke T."/>
            <person name="Bristow J."/>
            <person name="Eisen J.A."/>
            <person name="Markowitz V."/>
            <person name="Hugenholtz P."/>
            <person name="Kyrpides N.C."/>
            <person name="Klenk H.P."/>
        </authorList>
    </citation>
    <scope>NUCLEOTIDE SEQUENCE [LARGE SCALE GENOMIC DNA]</scope>
    <source>
        <strain evidence="3">ATCC 35584 / DSM 2162 / JCM 9187 / O7/1</strain>
    </source>
</reference>
<dbReference type="Gene3D" id="3.40.109.10">
    <property type="entry name" value="NADH Oxidase"/>
    <property type="match status" value="1"/>
</dbReference>
<dbReference type="InterPro" id="IPR000415">
    <property type="entry name" value="Nitroreductase-like"/>
</dbReference>
<evidence type="ECO:0000313" key="3">
    <source>
        <dbReference type="Proteomes" id="UP000001068"/>
    </source>
</evidence>
<name>E8R8P4_DESM0</name>
<dbReference type="GO" id="GO:0016491">
    <property type="term" value="F:oxidoreductase activity"/>
    <property type="evidence" value="ECO:0007669"/>
    <property type="project" value="InterPro"/>
</dbReference>
<dbReference type="Proteomes" id="UP000001068">
    <property type="component" value="Chromosome"/>
</dbReference>
<dbReference type="HOGENOM" id="CLU_059362_3_1_2"/>
<dbReference type="RefSeq" id="WP_013562092.1">
    <property type="nucleotide sequence ID" value="NC_014961.1"/>
</dbReference>
<dbReference type="Pfam" id="PF00881">
    <property type="entry name" value="Nitroreductase"/>
    <property type="match status" value="1"/>
</dbReference>
<dbReference type="PANTHER" id="PTHR43745">
    <property type="entry name" value="NITROREDUCTASE MJ1384-RELATED"/>
    <property type="match status" value="1"/>
</dbReference>
<dbReference type="CDD" id="cd02142">
    <property type="entry name" value="McbC_SagB-like_oxidoreductase"/>
    <property type="match status" value="1"/>
</dbReference>
<dbReference type="SUPFAM" id="SSF55469">
    <property type="entry name" value="FMN-dependent nitroreductase-like"/>
    <property type="match status" value="1"/>
</dbReference>
<protein>
    <submittedName>
        <fullName evidence="2">SagB-type dehydrogenase domain protein</fullName>
    </submittedName>
</protein>
<dbReference type="InterPro" id="IPR052544">
    <property type="entry name" value="Bacteriocin_Proc_Enz"/>
</dbReference>
<dbReference type="NCBIfam" id="TIGR03605">
    <property type="entry name" value="antibiot_sagB"/>
    <property type="match status" value="1"/>
</dbReference>
<dbReference type="GeneID" id="10153254"/>
<dbReference type="InterPro" id="IPR029479">
    <property type="entry name" value="Nitroreductase"/>
</dbReference>
<dbReference type="EMBL" id="CP002363">
    <property type="protein sequence ID" value="ADV64870.1"/>
    <property type="molecule type" value="Genomic_DNA"/>
</dbReference>
<dbReference type="InterPro" id="IPR020051">
    <property type="entry name" value="SagB-type_dehydrogenase"/>
</dbReference>